<keyword evidence="2 4" id="KW-0863">Zinc-finger</keyword>
<organism evidence="6 7">
    <name type="scientific">Stylosanthes scabra</name>
    <dbReference type="NCBI Taxonomy" id="79078"/>
    <lineage>
        <taxon>Eukaryota</taxon>
        <taxon>Viridiplantae</taxon>
        <taxon>Streptophyta</taxon>
        <taxon>Embryophyta</taxon>
        <taxon>Tracheophyta</taxon>
        <taxon>Spermatophyta</taxon>
        <taxon>Magnoliopsida</taxon>
        <taxon>eudicotyledons</taxon>
        <taxon>Gunneridae</taxon>
        <taxon>Pentapetalae</taxon>
        <taxon>rosids</taxon>
        <taxon>fabids</taxon>
        <taxon>Fabales</taxon>
        <taxon>Fabaceae</taxon>
        <taxon>Papilionoideae</taxon>
        <taxon>50 kb inversion clade</taxon>
        <taxon>dalbergioids sensu lato</taxon>
        <taxon>Dalbergieae</taxon>
        <taxon>Pterocarpus clade</taxon>
        <taxon>Stylosanthes</taxon>
    </lineage>
</organism>
<keyword evidence="7" id="KW-1185">Reference proteome</keyword>
<evidence type="ECO:0000313" key="7">
    <source>
        <dbReference type="Proteomes" id="UP001341840"/>
    </source>
</evidence>
<evidence type="ECO:0000256" key="3">
    <source>
        <dbReference type="ARBA" id="ARBA00022833"/>
    </source>
</evidence>
<feature type="domain" description="SWIM-type" evidence="5">
    <location>
        <begin position="59"/>
        <end position="91"/>
    </location>
</feature>
<evidence type="ECO:0000256" key="1">
    <source>
        <dbReference type="ARBA" id="ARBA00022723"/>
    </source>
</evidence>
<gene>
    <name evidence="6" type="ORF">PIB30_040859</name>
</gene>
<evidence type="ECO:0000259" key="5">
    <source>
        <dbReference type="PROSITE" id="PS50966"/>
    </source>
</evidence>
<comment type="caution">
    <text evidence="6">The sequence shown here is derived from an EMBL/GenBank/DDBJ whole genome shotgun (WGS) entry which is preliminary data.</text>
</comment>
<dbReference type="PROSITE" id="PS50966">
    <property type="entry name" value="ZF_SWIM"/>
    <property type="match status" value="1"/>
</dbReference>
<protein>
    <recommendedName>
        <fullName evidence="5">SWIM-type domain-containing protein</fullName>
    </recommendedName>
</protein>
<evidence type="ECO:0000256" key="2">
    <source>
        <dbReference type="ARBA" id="ARBA00022771"/>
    </source>
</evidence>
<evidence type="ECO:0000313" key="6">
    <source>
        <dbReference type="EMBL" id="MED6122555.1"/>
    </source>
</evidence>
<evidence type="ECO:0000256" key="4">
    <source>
        <dbReference type="PROSITE-ProRule" id="PRU00325"/>
    </source>
</evidence>
<dbReference type="InterPro" id="IPR006564">
    <property type="entry name" value="Znf_PMZ"/>
</dbReference>
<dbReference type="Pfam" id="PF04434">
    <property type="entry name" value="SWIM"/>
    <property type="match status" value="1"/>
</dbReference>
<name>A0ABU6REU4_9FABA</name>
<dbReference type="SMART" id="SM00575">
    <property type="entry name" value="ZnF_PMZ"/>
    <property type="match status" value="1"/>
</dbReference>
<dbReference type="InterPro" id="IPR007527">
    <property type="entry name" value="Znf_SWIM"/>
</dbReference>
<dbReference type="EMBL" id="JASCZI010030431">
    <property type="protein sequence ID" value="MED6122555.1"/>
    <property type="molecule type" value="Genomic_DNA"/>
</dbReference>
<reference evidence="6 7" key="1">
    <citation type="journal article" date="2023" name="Plants (Basel)">
        <title>Bridging the Gap: Combining Genomics and Transcriptomics Approaches to Understand Stylosanthes scabra, an Orphan Legume from the Brazilian Caatinga.</title>
        <authorList>
            <person name="Ferreira-Neto J.R.C."/>
            <person name="da Silva M.D."/>
            <person name="Binneck E."/>
            <person name="de Melo N.F."/>
            <person name="da Silva R.H."/>
            <person name="de Melo A.L.T.M."/>
            <person name="Pandolfi V."/>
            <person name="Bustamante F.O."/>
            <person name="Brasileiro-Vidal A.C."/>
            <person name="Benko-Iseppon A.M."/>
        </authorList>
    </citation>
    <scope>NUCLEOTIDE SEQUENCE [LARGE SCALE GENOMIC DNA]</scope>
    <source>
        <tissue evidence="6">Leaves</tissue>
    </source>
</reference>
<proteinExistence type="predicted"/>
<sequence>MASNFNNRFKSKEGKRAFMNAAYAPTELEYTQYMLALERSAVFVVEEVVPIMGSFQAVYRVRLRQRLCDCGRFQQLHRPCRHVIAACAAIGVEWAPYCDPV</sequence>
<keyword evidence="3" id="KW-0862">Zinc</keyword>
<dbReference type="Proteomes" id="UP001341840">
    <property type="component" value="Unassembled WGS sequence"/>
</dbReference>
<keyword evidence="1" id="KW-0479">Metal-binding</keyword>
<accession>A0ABU6REU4</accession>